<accession>A0A0K1ER96</accession>
<dbReference type="Pfam" id="PF04055">
    <property type="entry name" value="Radical_SAM"/>
    <property type="match status" value="1"/>
</dbReference>
<evidence type="ECO:0000259" key="7">
    <source>
        <dbReference type="PROSITE" id="PS51918"/>
    </source>
</evidence>
<evidence type="ECO:0000256" key="6">
    <source>
        <dbReference type="SAM" id="MobiDB-lite"/>
    </source>
</evidence>
<dbReference type="SFLD" id="SFLDG01386">
    <property type="entry name" value="main_SPASM_domain-containing"/>
    <property type="match status" value="1"/>
</dbReference>
<evidence type="ECO:0000256" key="3">
    <source>
        <dbReference type="ARBA" id="ARBA00022723"/>
    </source>
</evidence>
<dbReference type="InterPro" id="IPR007197">
    <property type="entry name" value="rSAM"/>
</dbReference>
<dbReference type="AlphaFoldDB" id="A0A0K1ER96"/>
<dbReference type="STRING" id="52.CMC5_076870"/>
<dbReference type="NCBIfam" id="TIGR04085">
    <property type="entry name" value="rSAM_more_4Fe4S"/>
    <property type="match status" value="1"/>
</dbReference>
<dbReference type="GO" id="GO:0003824">
    <property type="term" value="F:catalytic activity"/>
    <property type="evidence" value="ECO:0007669"/>
    <property type="project" value="InterPro"/>
</dbReference>
<dbReference type="OrthoDB" id="9763993at2"/>
<reference evidence="8 9" key="1">
    <citation type="submission" date="2015-07" db="EMBL/GenBank/DDBJ databases">
        <title>Genome analysis of myxobacterium Chondromyces crocatus Cm c5 reveals a high potential for natural compound synthesis and the genetic basis for the loss of fruiting body formation.</title>
        <authorList>
            <person name="Zaburannyi N."/>
            <person name="Bunk B."/>
            <person name="Maier J."/>
            <person name="Overmann J."/>
            <person name="Mueller R."/>
        </authorList>
    </citation>
    <scope>NUCLEOTIDE SEQUENCE [LARGE SCALE GENOMIC DNA]</scope>
    <source>
        <strain evidence="8 9">Cm c5</strain>
    </source>
</reference>
<feature type="region of interest" description="Disordered" evidence="6">
    <location>
        <begin position="411"/>
        <end position="439"/>
    </location>
</feature>
<proteinExistence type="predicted"/>
<feature type="domain" description="Radical SAM core" evidence="7">
    <location>
        <begin position="13"/>
        <end position="234"/>
    </location>
</feature>
<evidence type="ECO:0000313" key="9">
    <source>
        <dbReference type="Proteomes" id="UP000067626"/>
    </source>
</evidence>
<dbReference type="PANTHER" id="PTHR11228:SF7">
    <property type="entry name" value="PQQA PEPTIDE CYCLASE"/>
    <property type="match status" value="1"/>
</dbReference>
<dbReference type="Gene3D" id="3.20.20.70">
    <property type="entry name" value="Aldolase class I"/>
    <property type="match status" value="1"/>
</dbReference>
<keyword evidence="4" id="KW-0408">Iron</keyword>
<gene>
    <name evidence="8" type="ORF">CMC5_076870</name>
</gene>
<keyword evidence="5" id="KW-0411">Iron-sulfur</keyword>
<dbReference type="RefSeq" id="WP_050434917.1">
    <property type="nucleotide sequence ID" value="NZ_CP012159.1"/>
</dbReference>
<comment type="cofactor">
    <cofactor evidence="1">
        <name>[4Fe-4S] cluster</name>
        <dbReference type="ChEBI" id="CHEBI:49883"/>
    </cofactor>
</comment>
<evidence type="ECO:0000256" key="2">
    <source>
        <dbReference type="ARBA" id="ARBA00022691"/>
    </source>
</evidence>
<keyword evidence="3" id="KW-0479">Metal-binding</keyword>
<name>A0A0K1ER96_CHOCO</name>
<evidence type="ECO:0000313" key="8">
    <source>
        <dbReference type="EMBL" id="AKT43455.1"/>
    </source>
</evidence>
<evidence type="ECO:0000256" key="5">
    <source>
        <dbReference type="ARBA" id="ARBA00023014"/>
    </source>
</evidence>
<dbReference type="SUPFAM" id="SSF102114">
    <property type="entry name" value="Radical SAM enzymes"/>
    <property type="match status" value="1"/>
</dbReference>
<dbReference type="SFLD" id="SFLDS00029">
    <property type="entry name" value="Radical_SAM"/>
    <property type="match status" value="1"/>
</dbReference>
<dbReference type="InterPro" id="IPR023885">
    <property type="entry name" value="4Fe4S-binding_SPASM_dom"/>
</dbReference>
<dbReference type="InterPro" id="IPR013785">
    <property type="entry name" value="Aldolase_TIM"/>
</dbReference>
<dbReference type="PANTHER" id="PTHR11228">
    <property type="entry name" value="RADICAL SAM DOMAIN PROTEIN"/>
    <property type="match status" value="1"/>
</dbReference>
<dbReference type="Proteomes" id="UP000067626">
    <property type="component" value="Chromosome"/>
</dbReference>
<dbReference type="SFLD" id="SFLDG01067">
    <property type="entry name" value="SPASM/twitch_domain_containing"/>
    <property type="match status" value="1"/>
</dbReference>
<dbReference type="PROSITE" id="PS51918">
    <property type="entry name" value="RADICAL_SAM"/>
    <property type="match status" value="1"/>
</dbReference>
<organism evidence="8 9">
    <name type="scientific">Chondromyces crocatus</name>
    <dbReference type="NCBI Taxonomy" id="52"/>
    <lineage>
        <taxon>Bacteria</taxon>
        <taxon>Pseudomonadati</taxon>
        <taxon>Myxococcota</taxon>
        <taxon>Polyangia</taxon>
        <taxon>Polyangiales</taxon>
        <taxon>Polyangiaceae</taxon>
        <taxon>Chondromyces</taxon>
    </lineage>
</organism>
<dbReference type="InterPro" id="IPR058240">
    <property type="entry name" value="rSAM_sf"/>
</dbReference>
<dbReference type="GO" id="GO:0051536">
    <property type="term" value="F:iron-sulfur cluster binding"/>
    <property type="evidence" value="ECO:0007669"/>
    <property type="project" value="UniProtKB-KW"/>
</dbReference>
<sequence length="439" mass="46750">MGTGFELNQKAAGGLPLMAQVLVSDVCNHACQHCYQVHGQKGEMSLGEIEGVLDELKRLGVLIVSFSGGEASLRKDLPEILRAARQRAFAIILQSNGYALSDALLEVVAEVGVWRVRISVYSDVAAEHDAVTRVPGSFESTTGAIARLVARGVGVVMVVPLTRLCSASVSRLEVLAGSLGCELEVESGITAKEDGSLTSLQVEPTREQLEAYLKVVAARGEATMDREAKLKATPCGACSSSITVHANGSVRPCTHIPVELADARRGESGAARIAAVAEEEAFQFLARLRWEDLHGCRDCALMPWCSRCHGSAAFEAGDLLGPQPSACARALIRHQVEVGPVELLSATEAEVAARGAGVGPFERVGALGVRPVRDVLSAADELLVSRFPWVRPSHERLVTLAGIVPAQRLLRKTGRERRGPVEGAGTPEEEAPPLQRERT</sequence>
<keyword evidence="9" id="KW-1185">Reference proteome</keyword>
<dbReference type="InterPro" id="IPR050377">
    <property type="entry name" value="Radical_SAM_PqqE_MftC-like"/>
</dbReference>
<dbReference type="KEGG" id="ccro:CMC5_076870"/>
<evidence type="ECO:0000256" key="1">
    <source>
        <dbReference type="ARBA" id="ARBA00001966"/>
    </source>
</evidence>
<dbReference type="EMBL" id="CP012159">
    <property type="protein sequence ID" value="AKT43455.1"/>
    <property type="molecule type" value="Genomic_DNA"/>
</dbReference>
<dbReference type="CDD" id="cd01335">
    <property type="entry name" value="Radical_SAM"/>
    <property type="match status" value="1"/>
</dbReference>
<protein>
    <recommendedName>
        <fullName evidence="7">Radical SAM core domain-containing protein</fullName>
    </recommendedName>
</protein>
<dbReference type="GO" id="GO:0046872">
    <property type="term" value="F:metal ion binding"/>
    <property type="evidence" value="ECO:0007669"/>
    <property type="project" value="UniProtKB-KW"/>
</dbReference>
<evidence type="ECO:0000256" key="4">
    <source>
        <dbReference type="ARBA" id="ARBA00023004"/>
    </source>
</evidence>
<keyword evidence="2" id="KW-0949">S-adenosyl-L-methionine</keyword>